<dbReference type="InterPro" id="IPR002885">
    <property type="entry name" value="PPR_rpt"/>
</dbReference>
<dbReference type="VEuPathDB" id="FungiDB:M747DRAFT_366584"/>
<dbReference type="PANTHER" id="PTHR47939:SF13">
    <property type="entry name" value="OS03G0201400 PROTEIN"/>
    <property type="match status" value="1"/>
</dbReference>
<dbReference type="GO" id="GO:0000956">
    <property type="term" value="P:nuclear-transcribed mRNA catabolic process"/>
    <property type="evidence" value="ECO:0007669"/>
    <property type="project" value="InterPro"/>
</dbReference>
<dbReference type="InterPro" id="IPR010920">
    <property type="entry name" value="LSM_dom_sf"/>
</dbReference>
<dbReference type="InterPro" id="IPR011990">
    <property type="entry name" value="TPR-like_helical_dom_sf"/>
</dbReference>
<evidence type="ECO:0000313" key="8">
    <source>
        <dbReference type="Proteomes" id="UP000197666"/>
    </source>
</evidence>
<feature type="repeat" description="PPR" evidence="4">
    <location>
        <begin position="617"/>
        <end position="651"/>
    </location>
</feature>
<evidence type="ECO:0000256" key="4">
    <source>
        <dbReference type="PROSITE-ProRule" id="PRU00708"/>
    </source>
</evidence>
<evidence type="ECO:0000256" key="2">
    <source>
        <dbReference type="ARBA" id="ARBA00022737"/>
    </source>
</evidence>
<keyword evidence="1" id="KW-0747">Spliceosome</keyword>
<dbReference type="InterPro" id="IPR034101">
    <property type="entry name" value="Lsm4"/>
</dbReference>
<dbReference type="VEuPathDB" id="FungiDB:M747DRAFT_272424"/>
<proteinExistence type="predicted"/>
<evidence type="ECO:0000259" key="6">
    <source>
        <dbReference type="PROSITE" id="PS52002"/>
    </source>
</evidence>
<dbReference type="VEuPathDB" id="FungiDB:ATCC64974_62200"/>
<sequence length="838" mass="94150">MLPLGLLTAAQGHPMLVELKNGETLNGHLANCDNWMNLILKEVVQTSPEGDRFFRLPEVYVRGNNIKYLRIPEEIIEMVKEQQANQSQNRNRGPREGALRSRADIELLSETDQVVEKLPSPQGLEMPRTTLVLDGLWYCLCPSFNAATFNRVTPSFTAGRRIPKHNRITALRSSISDPPRRCLTNLTPRPTDAAIEIVEDDTRRNTDSESTSDQQPFDPDDAGAQDDVRPGDLLSPMERLTKPPPGVPKYFKHLPSQRLENRLQERVARYPRVLSATQILRVLIRDRHVRPEMRHYRGLILANSDPERGSPQAVRALLKEMEENGIPADSGTLHAALQVLAVHPDYLLRQEIVRTLRDRWLPLSPAGWHFVVAGLIREHQFELALDHVEQMERKGMVVESWLHSLLIYYLSDFGEFDEVVRLMRSRTSQGLDMSSELWLHVLEVASAALHYDTTRYIWRQMVELRYLHPGYPLCSNVLSVAARAGDTELAASVIRFLVEVNMQPQLDDYERMVEAHAVSGSLYSAFEVLCKMHMADIAVEDRSTRAILTHLLQSRTTPRGAWTMLKQLKATKLTVPLGCAKVVLEMCEQEALDNPSVVDEGIAFYKELYALCPDKADVSVYNILLGMCQRARNTEAGMFIAKEMASLGVIPDQGTFEHLIVMCLEAGNFESGYMYLQDLLGRGIRPGEETRAAIRELCSPSEDPFASRLRHHPQIQDGSVGCLVDEITLTWHVSNFTTGCSPAACTYTFNIYGVATANTPGFNATCTGNSNNTALTACGGNPQVQSRIQPATYPEWNIRVEHAWTLPGDMEFYAYGETNVTSPTPRFTIPVTEEYGVA</sequence>
<evidence type="ECO:0000256" key="3">
    <source>
        <dbReference type="ARBA" id="ARBA00025892"/>
    </source>
</evidence>
<gene>
    <name evidence="7" type="ORF">CAN33_008180</name>
</gene>
<dbReference type="InterPro" id="IPR057027">
    <property type="entry name" value="TPR_mt"/>
</dbReference>
<protein>
    <submittedName>
        <fullName evidence="7">Putative DNA-binding protein creA domain protein</fullName>
    </submittedName>
</protein>
<dbReference type="GO" id="GO:0003677">
    <property type="term" value="F:DNA binding"/>
    <property type="evidence" value="ECO:0007669"/>
    <property type="project" value="UniProtKB-KW"/>
</dbReference>
<comment type="subunit">
    <text evidence="3">Component of the heptameric LSM1-LSM7 complex, which consists of LSM1, LSM2, LSM3, LSM4, LSM5, LSM6 and LSM7. Component of the heptameric LSM2-LSM8 complex, which consists of LSM2, LSM3, LSM4, LSM5, LSM6, LSM7 and LSM8. The LSm subunits form a seven-membered ring structure with a doughnut shape.</text>
</comment>
<dbReference type="GO" id="GO:0003723">
    <property type="term" value="F:RNA binding"/>
    <property type="evidence" value="ECO:0007669"/>
    <property type="project" value="InterPro"/>
</dbReference>
<dbReference type="Proteomes" id="UP000197666">
    <property type="component" value="Unassembled WGS sequence"/>
</dbReference>
<dbReference type="VEuPathDB" id="FungiDB:An02g04080"/>
<dbReference type="Gene3D" id="2.30.30.100">
    <property type="match status" value="1"/>
</dbReference>
<feature type="domain" description="Sm" evidence="6">
    <location>
        <begin position="2"/>
        <end position="75"/>
    </location>
</feature>
<accession>A0A505I878</accession>
<dbReference type="GO" id="GO:0005681">
    <property type="term" value="C:spliceosomal complex"/>
    <property type="evidence" value="ECO:0007669"/>
    <property type="project" value="UniProtKB-KW"/>
</dbReference>
<evidence type="ECO:0000313" key="7">
    <source>
        <dbReference type="EMBL" id="TPR09237.1"/>
    </source>
</evidence>
<dbReference type="FunFam" id="2.30.30.100:FF:000024">
    <property type="entry name" value="U6 snRNA-associated Sm-like protein LSm4"/>
    <property type="match status" value="1"/>
</dbReference>
<keyword evidence="1" id="KW-0508">mRNA splicing</keyword>
<organism evidence="7 8">
    <name type="scientific">Aspergillus niger</name>
    <dbReference type="NCBI Taxonomy" id="5061"/>
    <lineage>
        <taxon>Eukaryota</taxon>
        <taxon>Fungi</taxon>
        <taxon>Dikarya</taxon>
        <taxon>Ascomycota</taxon>
        <taxon>Pezizomycotina</taxon>
        <taxon>Eurotiomycetes</taxon>
        <taxon>Eurotiomycetidae</taxon>
        <taxon>Eurotiales</taxon>
        <taxon>Aspergillaceae</taxon>
        <taxon>Aspergillus</taxon>
        <taxon>Aspergillus subgen. Circumdati</taxon>
    </lineage>
</organism>
<dbReference type="SMART" id="SM00651">
    <property type="entry name" value="Sm"/>
    <property type="match status" value="1"/>
</dbReference>
<keyword evidence="7" id="KW-0238">DNA-binding</keyword>
<feature type="region of interest" description="Disordered" evidence="5">
    <location>
        <begin position="171"/>
        <end position="252"/>
    </location>
</feature>
<dbReference type="PROSITE" id="PS51375">
    <property type="entry name" value="PPR"/>
    <property type="match status" value="1"/>
</dbReference>
<reference evidence="8" key="1">
    <citation type="submission" date="2018-10" db="EMBL/GenBank/DDBJ databases">
        <title>FDA dAtabase for Regulatory Grade micrObial Sequences (FDA-ARGOS): Supporting development and validation of Infectious Disease Dx tests.</title>
        <authorList>
            <person name="Kerrigan L."/>
            <person name="Tallon L."/>
            <person name="Sadzewicz L."/>
            <person name="Sengamalay N."/>
            <person name="Ott S."/>
            <person name="Godinez A."/>
            <person name="Nagaraj S."/>
            <person name="Vavikolanu K."/>
            <person name="Nadendla S."/>
            <person name="George J."/>
            <person name="Sichtig H."/>
        </authorList>
    </citation>
    <scope>NUCLEOTIDE SEQUENCE [LARGE SCALE GENOMIC DNA]</scope>
    <source>
        <strain evidence="8">FDAARGOS_311</strain>
    </source>
</reference>
<dbReference type="GO" id="GO:0000398">
    <property type="term" value="P:mRNA splicing, via spliceosome"/>
    <property type="evidence" value="ECO:0007669"/>
    <property type="project" value="InterPro"/>
</dbReference>
<dbReference type="InterPro" id="IPR001163">
    <property type="entry name" value="Sm_dom_euk/arc"/>
</dbReference>
<dbReference type="InterPro" id="IPR050667">
    <property type="entry name" value="PPR-containing_protein"/>
</dbReference>
<dbReference type="EMBL" id="NKJJ02000003">
    <property type="protein sequence ID" value="TPR09237.1"/>
    <property type="molecule type" value="Genomic_DNA"/>
</dbReference>
<dbReference type="AlphaFoldDB" id="A0A505I878"/>
<dbReference type="VEuPathDB" id="FungiDB:ATCC64974_62190"/>
<evidence type="ECO:0000256" key="1">
    <source>
        <dbReference type="ARBA" id="ARBA00022728"/>
    </source>
</evidence>
<dbReference type="SUPFAM" id="SSF50182">
    <property type="entry name" value="Sm-like ribonucleoproteins"/>
    <property type="match status" value="1"/>
</dbReference>
<keyword evidence="2" id="KW-0677">Repeat</keyword>
<comment type="caution">
    <text evidence="7">The sequence shown here is derived from an EMBL/GenBank/DDBJ whole genome shotgun (WGS) entry which is preliminary data.</text>
</comment>
<dbReference type="PANTHER" id="PTHR47939">
    <property type="entry name" value="MEMBRANE-ASSOCIATED SALT-INDUCIBLE PROTEIN-LIKE"/>
    <property type="match status" value="1"/>
</dbReference>
<name>A0A505I878_ASPNG</name>
<dbReference type="CDD" id="cd01723">
    <property type="entry name" value="LSm4"/>
    <property type="match status" value="1"/>
</dbReference>
<dbReference type="PROSITE" id="PS52002">
    <property type="entry name" value="SM"/>
    <property type="match status" value="1"/>
</dbReference>
<keyword evidence="1" id="KW-0507">mRNA processing</keyword>
<dbReference type="Gene3D" id="1.25.40.10">
    <property type="entry name" value="Tetratricopeptide repeat domain"/>
    <property type="match status" value="2"/>
</dbReference>
<dbReference type="Pfam" id="PF23276">
    <property type="entry name" value="TPR_24"/>
    <property type="match status" value="1"/>
</dbReference>
<evidence type="ECO:0000256" key="5">
    <source>
        <dbReference type="SAM" id="MobiDB-lite"/>
    </source>
</evidence>
<dbReference type="Pfam" id="PF01423">
    <property type="entry name" value="LSM"/>
    <property type="match status" value="1"/>
</dbReference>
<dbReference type="VEuPathDB" id="FungiDB:An02g04070"/>
<dbReference type="VEuPathDB" id="FungiDB:ASPNIDRAFT2_1106046"/>
<dbReference type="VEuPathDB" id="FungiDB:ASPNIDRAFT2_1144560"/>
<dbReference type="InterPro" id="IPR047575">
    <property type="entry name" value="Sm"/>
</dbReference>